<accession>A0A7X7LT62</accession>
<feature type="domain" description="3-hydroxyacyl-CoA dehydrogenase C-terminal" evidence="1">
    <location>
        <begin position="96"/>
        <end position="177"/>
    </location>
</feature>
<dbReference type="Proteomes" id="UP000536534">
    <property type="component" value="Unassembled WGS sequence"/>
</dbReference>
<organism evidence="2 3">
    <name type="scientific">Thauera phenolivorans</name>
    <dbReference type="NCBI Taxonomy" id="1792543"/>
    <lineage>
        <taxon>Bacteria</taxon>
        <taxon>Pseudomonadati</taxon>
        <taxon>Pseudomonadota</taxon>
        <taxon>Betaproteobacteria</taxon>
        <taxon>Rhodocyclales</taxon>
        <taxon>Zoogloeaceae</taxon>
        <taxon>Thauera</taxon>
    </lineage>
</organism>
<dbReference type="GO" id="GO:0006635">
    <property type="term" value="P:fatty acid beta-oxidation"/>
    <property type="evidence" value="ECO:0007669"/>
    <property type="project" value="TreeGrafter"/>
</dbReference>
<dbReference type="AlphaFoldDB" id="A0A7X7LT62"/>
<dbReference type="Gene3D" id="1.10.1040.10">
    <property type="entry name" value="N-(1-d-carboxylethyl)-l-norvaline Dehydrogenase, domain 2"/>
    <property type="match status" value="1"/>
</dbReference>
<proteinExistence type="predicted"/>
<dbReference type="InterPro" id="IPR006108">
    <property type="entry name" value="3HC_DH_C"/>
</dbReference>
<dbReference type="PANTHER" id="PTHR48075">
    <property type="entry name" value="3-HYDROXYACYL-COA DEHYDROGENASE FAMILY PROTEIN"/>
    <property type="match status" value="1"/>
</dbReference>
<evidence type="ECO:0000313" key="2">
    <source>
        <dbReference type="EMBL" id="NLF52860.1"/>
    </source>
</evidence>
<gene>
    <name evidence="2" type="ORF">GX576_00375</name>
</gene>
<sequence>SALAQRLKAAGVGLDRGTRPAADSVCIVLPLGVDATGAALDEGLDPTRTVALDPLFLDRQATLMCTPVTAVEARDAAWAALAATGLPVSVIHDSPGFVVQRVLAMIVNIACDIAQQRVATPQDIDRAVTLGLGYPKGPLEMGDALGAATVLGILDAMHAFYRDPRYRPSPWLIRRARLGVSLLTPEN</sequence>
<feature type="non-terminal residue" evidence="2">
    <location>
        <position position="1"/>
    </location>
</feature>
<dbReference type="PANTHER" id="PTHR48075:SF5">
    <property type="entry name" value="3-HYDROXYBUTYRYL-COA DEHYDROGENASE"/>
    <property type="match status" value="1"/>
</dbReference>
<dbReference type="Pfam" id="PF00725">
    <property type="entry name" value="3HCDH"/>
    <property type="match status" value="1"/>
</dbReference>
<dbReference type="SUPFAM" id="SSF48179">
    <property type="entry name" value="6-phosphogluconate dehydrogenase C-terminal domain-like"/>
    <property type="match status" value="1"/>
</dbReference>
<name>A0A7X7LT62_9RHOO</name>
<evidence type="ECO:0000259" key="1">
    <source>
        <dbReference type="Pfam" id="PF00725"/>
    </source>
</evidence>
<comment type="caution">
    <text evidence="2">The sequence shown here is derived from an EMBL/GenBank/DDBJ whole genome shotgun (WGS) entry which is preliminary data.</text>
</comment>
<reference evidence="2 3" key="1">
    <citation type="journal article" date="2020" name="Biotechnol. Biofuels">
        <title>New insights from the biogas microbiome by comprehensive genome-resolved metagenomics of nearly 1600 species originating from multiple anaerobic digesters.</title>
        <authorList>
            <person name="Campanaro S."/>
            <person name="Treu L."/>
            <person name="Rodriguez-R L.M."/>
            <person name="Kovalovszki A."/>
            <person name="Ziels R.M."/>
            <person name="Maus I."/>
            <person name="Zhu X."/>
            <person name="Kougias P.G."/>
            <person name="Basile A."/>
            <person name="Luo G."/>
            <person name="Schluter A."/>
            <person name="Konstantinidis K.T."/>
            <person name="Angelidaki I."/>
        </authorList>
    </citation>
    <scope>NUCLEOTIDE SEQUENCE [LARGE SCALE GENOMIC DNA]</scope>
    <source>
        <strain evidence="2">AS06rmzACSIP_256</strain>
    </source>
</reference>
<dbReference type="InterPro" id="IPR013328">
    <property type="entry name" value="6PGD_dom2"/>
</dbReference>
<dbReference type="EMBL" id="JAAYYV010000008">
    <property type="protein sequence ID" value="NLF52860.1"/>
    <property type="molecule type" value="Genomic_DNA"/>
</dbReference>
<dbReference type="GO" id="GO:0008691">
    <property type="term" value="F:3-hydroxybutyryl-CoA dehydrogenase activity"/>
    <property type="evidence" value="ECO:0007669"/>
    <property type="project" value="TreeGrafter"/>
</dbReference>
<dbReference type="InterPro" id="IPR008927">
    <property type="entry name" value="6-PGluconate_DH-like_C_sf"/>
</dbReference>
<protein>
    <submittedName>
        <fullName evidence="2">3-hydroxyacyl-CoA dehydrogenase</fullName>
    </submittedName>
</protein>
<evidence type="ECO:0000313" key="3">
    <source>
        <dbReference type="Proteomes" id="UP000536534"/>
    </source>
</evidence>